<dbReference type="InterPro" id="IPR050792">
    <property type="entry name" value="ADP-ribosylglycohydrolase"/>
</dbReference>
<evidence type="ECO:0000256" key="2">
    <source>
        <dbReference type="ARBA" id="ARBA00022801"/>
    </source>
</evidence>
<feature type="binding site" evidence="3">
    <location>
        <position position="57"/>
    </location>
    <ligand>
        <name>Mg(2+)</name>
        <dbReference type="ChEBI" id="CHEBI:18420"/>
        <label>1</label>
    </ligand>
</feature>
<name>A0A949WIS4_9PAST</name>
<keyword evidence="3" id="KW-0460">Magnesium</keyword>
<dbReference type="Pfam" id="PF03747">
    <property type="entry name" value="ADP_ribosyl_GH"/>
    <property type="match status" value="1"/>
</dbReference>
<evidence type="ECO:0000256" key="1">
    <source>
        <dbReference type="ARBA" id="ARBA00010702"/>
    </source>
</evidence>
<evidence type="ECO:0000313" key="6">
    <source>
        <dbReference type="Proteomes" id="UP000732858"/>
    </source>
</evidence>
<feature type="binding site" evidence="3">
    <location>
        <position position="58"/>
    </location>
    <ligand>
        <name>Mg(2+)</name>
        <dbReference type="ChEBI" id="CHEBI:18420"/>
        <label>1</label>
    </ligand>
</feature>
<dbReference type="OrthoDB" id="9798107at2"/>
<keyword evidence="7" id="KW-1185">Reference proteome</keyword>
<accession>A0A949WIS4</accession>
<comment type="similarity">
    <text evidence="1">Belongs to the ADP-ribosylglycohydrolase family.</text>
</comment>
<dbReference type="RefSeq" id="WP_157403754.1">
    <property type="nucleotide sequence ID" value="NZ_JABULY010000003.1"/>
</dbReference>
<sequence length="317" mass="35809">MTNPNLYEQAKAILFGVSVADALGVPVEFKSREYLRLYPVTEMQGYGTYNQPEGTWSDDSSMTFCLAESLTNGFNLEDIAQKCVQWMTQAYWTPYNEVFDIGIITRQSLARYIQGIPAQECGGKDVMDNGNGALMRILPLLFEVKDMPLKERFSTICAVSSLTHRHIRSHFACLYYLEFAAELLKKNDKFIAYQNVNERIASFIQDVEISEIEPFKRLVLGDISHLSEDEIQSSGYVIHTLEASIWCLLTTDNYRDAVLKAVNLGLDTDTTAAVTGGLAGLFYGFDAIPTEWIKILVKKEQINILAKCLSKRYNIIE</sequence>
<dbReference type="EMBL" id="JABUMC010000009">
    <property type="protein sequence ID" value="MBV6546676.1"/>
    <property type="molecule type" value="Genomic_DNA"/>
</dbReference>
<gene>
    <name evidence="4" type="ORF">HT657_06985</name>
    <name evidence="5" type="ORF">HT672_05160</name>
</gene>
<dbReference type="InterPro" id="IPR036705">
    <property type="entry name" value="Ribosyl_crysJ1_sf"/>
</dbReference>
<dbReference type="GO" id="GO:0046872">
    <property type="term" value="F:metal ion binding"/>
    <property type="evidence" value="ECO:0007669"/>
    <property type="project" value="UniProtKB-KW"/>
</dbReference>
<evidence type="ECO:0000313" key="7">
    <source>
        <dbReference type="Proteomes" id="UP001196379"/>
    </source>
</evidence>
<evidence type="ECO:0000256" key="3">
    <source>
        <dbReference type="PIRSR" id="PIRSR605502-1"/>
    </source>
</evidence>
<keyword evidence="2" id="KW-0378">Hydrolase</keyword>
<dbReference type="GeneID" id="65549694"/>
<organism evidence="5 6">
    <name type="scientific">Ursidibacter maritimus</name>
    <dbReference type="NCBI Taxonomy" id="1331689"/>
    <lineage>
        <taxon>Bacteria</taxon>
        <taxon>Pseudomonadati</taxon>
        <taxon>Pseudomonadota</taxon>
        <taxon>Gammaproteobacteria</taxon>
        <taxon>Pasteurellales</taxon>
        <taxon>Pasteurellaceae</taxon>
        <taxon>Ursidibacter</taxon>
    </lineage>
</organism>
<comment type="caution">
    <text evidence="5">The sequence shown here is derived from an EMBL/GenBank/DDBJ whole genome shotgun (WGS) entry which is preliminary data.</text>
</comment>
<dbReference type="SUPFAM" id="SSF101478">
    <property type="entry name" value="ADP-ribosylglycohydrolase"/>
    <property type="match status" value="1"/>
</dbReference>
<protein>
    <submittedName>
        <fullName evidence="5">ADP-ribosylglycohydrolase family protein</fullName>
    </submittedName>
</protein>
<feature type="binding site" evidence="3">
    <location>
        <position position="267"/>
    </location>
    <ligand>
        <name>Mg(2+)</name>
        <dbReference type="ChEBI" id="CHEBI:18420"/>
        <label>1</label>
    </ligand>
</feature>
<dbReference type="Proteomes" id="UP001196379">
    <property type="component" value="Unassembled WGS sequence"/>
</dbReference>
<dbReference type="EMBL" id="JABULY010000003">
    <property type="protein sequence ID" value="MBV6531878.1"/>
    <property type="molecule type" value="Genomic_DNA"/>
</dbReference>
<dbReference type="PANTHER" id="PTHR16222:SF24">
    <property type="entry name" value="ADP-RIBOSYLHYDROLASE ARH3"/>
    <property type="match status" value="1"/>
</dbReference>
<comment type="cofactor">
    <cofactor evidence="3">
        <name>Mg(2+)</name>
        <dbReference type="ChEBI" id="CHEBI:18420"/>
    </cofactor>
    <text evidence="3">Binds 2 magnesium ions per subunit.</text>
</comment>
<feature type="binding site" evidence="3">
    <location>
        <position position="270"/>
    </location>
    <ligand>
        <name>Mg(2+)</name>
        <dbReference type="ChEBI" id="CHEBI:18420"/>
        <label>1</label>
    </ligand>
</feature>
<feature type="binding site" evidence="3">
    <location>
        <position position="59"/>
    </location>
    <ligand>
        <name>Mg(2+)</name>
        <dbReference type="ChEBI" id="CHEBI:18420"/>
        <label>1</label>
    </ligand>
</feature>
<proteinExistence type="inferred from homology"/>
<dbReference type="InterPro" id="IPR005502">
    <property type="entry name" value="Ribosyl_crysJ1"/>
</dbReference>
<keyword evidence="3" id="KW-0479">Metal-binding</keyword>
<evidence type="ECO:0000313" key="5">
    <source>
        <dbReference type="EMBL" id="MBV6546676.1"/>
    </source>
</evidence>
<evidence type="ECO:0000313" key="4">
    <source>
        <dbReference type="EMBL" id="MBV6531878.1"/>
    </source>
</evidence>
<dbReference type="Gene3D" id="1.10.4080.10">
    <property type="entry name" value="ADP-ribosylation/Crystallin J1"/>
    <property type="match status" value="1"/>
</dbReference>
<dbReference type="PANTHER" id="PTHR16222">
    <property type="entry name" value="ADP-RIBOSYLGLYCOHYDROLASE"/>
    <property type="match status" value="1"/>
</dbReference>
<feature type="binding site" evidence="3">
    <location>
        <position position="269"/>
    </location>
    <ligand>
        <name>Mg(2+)</name>
        <dbReference type="ChEBI" id="CHEBI:18420"/>
        <label>1</label>
    </ligand>
</feature>
<dbReference type="AlphaFoldDB" id="A0A949WIS4"/>
<reference evidence="5 7" key="1">
    <citation type="journal article" date="2021" name="Mol. Ecol.">
        <title>Polar bear-adapted Ursidibacter maritimus are remarkably conserved after generations in captivity.</title>
        <authorList>
            <person name="Espinosa-Gongora C."/>
            <person name="Hansen M.J."/>
            <person name="Bertelsen M.F."/>
            <person name="Bojesen A.M."/>
        </authorList>
    </citation>
    <scope>NUCLEOTIDE SEQUENCE</scope>
    <source>
        <strain evidence="5">Pb43105x</strain>
        <strain evidence="4 7">Pb43106</strain>
    </source>
</reference>
<dbReference type="GO" id="GO:0016787">
    <property type="term" value="F:hydrolase activity"/>
    <property type="evidence" value="ECO:0007669"/>
    <property type="project" value="UniProtKB-KW"/>
</dbReference>
<dbReference type="Proteomes" id="UP000732858">
    <property type="component" value="Unassembled WGS sequence"/>
</dbReference>